<organism evidence="2 3">
    <name type="scientific">Amanita muscaria (strain Koide BX008)</name>
    <dbReference type="NCBI Taxonomy" id="946122"/>
    <lineage>
        <taxon>Eukaryota</taxon>
        <taxon>Fungi</taxon>
        <taxon>Dikarya</taxon>
        <taxon>Basidiomycota</taxon>
        <taxon>Agaricomycotina</taxon>
        <taxon>Agaricomycetes</taxon>
        <taxon>Agaricomycetidae</taxon>
        <taxon>Agaricales</taxon>
        <taxon>Pluteineae</taxon>
        <taxon>Amanitaceae</taxon>
        <taxon>Amanita</taxon>
    </lineage>
</organism>
<sequence length="85" mass="9768">PVSQEYYKRKIEARFGKNWEDVLPTGEAKAEAWKSVEKGFDIVDVFLRENARPTAEDGQPSYLDIAIGGRLYAFRLVWGEENEIC</sequence>
<dbReference type="EMBL" id="KN819130">
    <property type="protein sequence ID" value="KIL53914.1"/>
    <property type="molecule type" value="Genomic_DNA"/>
</dbReference>
<keyword evidence="3" id="KW-1185">Reference proteome</keyword>
<protein>
    <recommendedName>
        <fullName evidence="1">Glutathione S-transferase UstS-like C-terminal domain-containing protein</fullName>
    </recommendedName>
</protein>
<gene>
    <name evidence="2" type="ORF">M378DRAFT_93384</name>
</gene>
<dbReference type="Gene3D" id="1.20.1050.10">
    <property type="match status" value="1"/>
</dbReference>
<accession>A0A0C2SJ07</accession>
<dbReference type="OrthoDB" id="4951845at2759"/>
<feature type="domain" description="Glutathione S-transferase UstS-like C-terminal" evidence="1">
    <location>
        <begin position="1"/>
        <end position="83"/>
    </location>
</feature>
<dbReference type="InterPro" id="IPR054416">
    <property type="entry name" value="GST_UstS-like_C"/>
</dbReference>
<evidence type="ECO:0000313" key="3">
    <source>
        <dbReference type="Proteomes" id="UP000054549"/>
    </source>
</evidence>
<reference evidence="2 3" key="1">
    <citation type="submission" date="2014-04" db="EMBL/GenBank/DDBJ databases">
        <title>Evolutionary Origins and Diversification of the Mycorrhizal Mutualists.</title>
        <authorList>
            <consortium name="DOE Joint Genome Institute"/>
            <consortium name="Mycorrhizal Genomics Consortium"/>
            <person name="Kohler A."/>
            <person name="Kuo A."/>
            <person name="Nagy L.G."/>
            <person name="Floudas D."/>
            <person name="Copeland A."/>
            <person name="Barry K.W."/>
            <person name="Cichocki N."/>
            <person name="Veneault-Fourrey C."/>
            <person name="LaButti K."/>
            <person name="Lindquist E.A."/>
            <person name="Lipzen A."/>
            <person name="Lundell T."/>
            <person name="Morin E."/>
            <person name="Murat C."/>
            <person name="Riley R."/>
            <person name="Ohm R."/>
            <person name="Sun H."/>
            <person name="Tunlid A."/>
            <person name="Henrissat B."/>
            <person name="Grigoriev I.V."/>
            <person name="Hibbett D.S."/>
            <person name="Martin F."/>
        </authorList>
    </citation>
    <scope>NUCLEOTIDE SEQUENCE [LARGE SCALE GENOMIC DNA]</scope>
    <source>
        <strain evidence="2 3">Koide BX008</strain>
    </source>
</reference>
<evidence type="ECO:0000313" key="2">
    <source>
        <dbReference type="EMBL" id="KIL53914.1"/>
    </source>
</evidence>
<dbReference type="Pfam" id="PF22041">
    <property type="entry name" value="GST_C_7"/>
    <property type="match status" value="1"/>
</dbReference>
<dbReference type="InParanoid" id="A0A0C2SJ07"/>
<dbReference type="AlphaFoldDB" id="A0A0C2SJ07"/>
<evidence type="ECO:0000259" key="1">
    <source>
        <dbReference type="Pfam" id="PF22041"/>
    </source>
</evidence>
<dbReference type="HOGENOM" id="CLU_2518511_0_0_1"/>
<proteinExistence type="predicted"/>
<feature type="non-terminal residue" evidence="2">
    <location>
        <position position="1"/>
    </location>
</feature>
<name>A0A0C2SJ07_AMAMK</name>
<dbReference type="Proteomes" id="UP000054549">
    <property type="component" value="Unassembled WGS sequence"/>
</dbReference>